<evidence type="ECO:0000313" key="2">
    <source>
        <dbReference type="EMBL" id="QHS81762.1"/>
    </source>
</evidence>
<proteinExistence type="predicted"/>
<feature type="region of interest" description="Disordered" evidence="1">
    <location>
        <begin position="12"/>
        <end position="70"/>
    </location>
</feature>
<sequence length="121" mass="12289">MGALCTTTAVSVSKGDQIDSVPSTQDISGAQDISGTQDISGAQDISGTQDVSGAPVNQENPSSEVSGSITTGYDTLIQAATVAIENIPNTSVSTQDPAGSTSDIARNIEQYKENVGIAQKL</sequence>
<dbReference type="EMBL" id="MN740759">
    <property type="protein sequence ID" value="QHS81762.1"/>
    <property type="molecule type" value="Genomic_DNA"/>
</dbReference>
<accession>A0A6C0APW6</accession>
<evidence type="ECO:0000256" key="1">
    <source>
        <dbReference type="SAM" id="MobiDB-lite"/>
    </source>
</evidence>
<name>A0A6C0APW6_9ZZZZ</name>
<feature type="compositionally biased region" description="Polar residues" evidence="1">
    <location>
        <begin position="20"/>
        <end position="70"/>
    </location>
</feature>
<protein>
    <submittedName>
        <fullName evidence="2">Uncharacterized protein</fullName>
    </submittedName>
</protein>
<reference evidence="2" key="1">
    <citation type="journal article" date="2020" name="Nature">
        <title>Giant virus diversity and host interactions through global metagenomics.</title>
        <authorList>
            <person name="Schulz F."/>
            <person name="Roux S."/>
            <person name="Paez-Espino D."/>
            <person name="Jungbluth S."/>
            <person name="Walsh D.A."/>
            <person name="Denef V.J."/>
            <person name="McMahon K.D."/>
            <person name="Konstantinidis K.T."/>
            <person name="Eloe-Fadrosh E.A."/>
            <person name="Kyrpides N.C."/>
            <person name="Woyke T."/>
        </authorList>
    </citation>
    <scope>NUCLEOTIDE SEQUENCE</scope>
    <source>
        <strain evidence="2">GVMAG-S-1101164-72</strain>
    </source>
</reference>
<dbReference type="AlphaFoldDB" id="A0A6C0APW6"/>
<organism evidence="2">
    <name type="scientific">viral metagenome</name>
    <dbReference type="NCBI Taxonomy" id="1070528"/>
    <lineage>
        <taxon>unclassified sequences</taxon>
        <taxon>metagenomes</taxon>
        <taxon>organismal metagenomes</taxon>
    </lineage>
</organism>